<dbReference type="SUPFAM" id="SSF53187">
    <property type="entry name" value="Zn-dependent exopeptidases"/>
    <property type="match status" value="1"/>
</dbReference>
<evidence type="ECO:0000256" key="4">
    <source>
        <dbReference type="ARBA" id="ARBA00004613"/>
    </source>
</evidence>
<dbReference type="InterPro" id="IPR039866">
    <property type="entry name" value="CPQ"/>
</dbReference>
<dbReference type="Pfam" id="PF04389">
    <property type="entry name" value="Peptidase_M28"/>
    <property type="match status" value="1"/>
</dbReference>
<keyword evidence="12" id="KW-0256">Endoplasmic reticulum</keyword>
<evidence type="ECO:0000256" key="21">
    <source>
        <dbReference type="SAM" id="SignalP"/>
    </source>
</evidence>
<evidence type="ECO:0000256" key="10">
    <source>
        <dbReference type="ARBA" id="ARBA00022729"/>
    </source>
</evidence>
<evidence type="ECO:0000256" key="1">
    <source>
        <dbReference type="ARBA" id="ARBA00004240"/>
    </source>
</evidence>
<gene>
    <name evidence="23" type="ORF">RM520_11130</name>
</gene>
<keyword evidence="10 21" id="KW-0732">Signal</keyword>
<keyword evidence="9" id="KW-0479">Metal-binding</keyword>
<protein>
    <recommendedName>
        <fullName evidence="5">Carboxypeptidase Q</fullName>
    </recommendedName>
    <alternativeName>
        <fullName evidence="20">Plasma glutamate carboxypeptidase</fullName>
    </alternativeName>
</protein>
<comment type="subcellular location">
    <subcellularLocation>
        <location evidence="1">Endoplasmic reticulum</location>
    </subcellularLocation>
    <subcellularLocation>
        <location evidence="3">Golgi apparatus</location>
    </subcellularLocation>
    <subcellularLocation>
        <location evidence="2">Lysosome</location>
    </subcellularLocation>
    <subcellularLocation>
        <location evidence="4">Secreted</location>
    </subcellularLocation>
</comment>
<evidence type="ECO:0000256" key="6">
    <source>
        <dbReference type="ARBA" id="ARBA00022525"/>
    </source>
</evidence>
<feature type="signal peptide" evidence="21">
    <location>
        <begin position="1"/>
        <end position="20"/>
    </location>
</feature>
<evidence type="ECO:0000256" key="16">
    <source>
        <dbReference type="ARBA" id="ARBA00023145"/>
    </source>
</evidence>
<evidence type="ECO:0000256" key="18">
    <source>
        <dbReference type="ARBA" id="ARBA00023228"/>
    </source>
</evidence>
<evidence type="ECO:0000256" key="8">
    <source>
        <dbReference type="ARBA" id="ARBA00022670"/>
    </source>
</evidence>
<evidence type="ECO:0000313" key="24">
    <source>
        <dbReference type="Proteomes" id="UP001250662"/>
    </source>
</evidence>
<evidence type="ECO:0000256" key="17">
    <source>
        <dbReference type="ARBA" id="ARBA00023180"/>
    </source>
</evidence>
<evidence type="ECO:0000259" key="22">
    <source>
        <dbReference type="Pfam" id="PF04389"/>
    </source>
</evidence>
<evidence type="ECO:0000256" key="2">
    <source>
        <dbReference type="ARBA" id="ARBA00004371"/>
    </source>
</evidence>
<dbReference type="RefSeq" id="WP_311388059.1">
    <property type="nucleotide sequence ID" value="NZ_JAVRHU010000003.1"/>
</dbReference>
<evidence type="ECO:0000256" key="19">
    <source>
        <dbReference type="ARBA" id="ARBA00025833"/>
    </source>
</evidence>
<evidence type="ECO:0000256" key="9">
    <source>
        <dbReference type="ARBA" id="ARBA00022723"/>
    </source>
</evidence>
<reference evidence="23 24" key="1">
    <citation type="submission" date="2023-09" db="EMBL/GenBank/DDBJ databases">
        <authorList>
            <person name="Rey-Velasco X."/>
        </authorList>
    </citation>
    <scope>NUCLEOTIDE SEQUENCE [LARGE SCALE GENOMIC DNA]</scope>
    <source>
        <strain evidence="23 24">P007</strain>
    </source>
</reference>
<keyword evidence="15" id="KW-0482">Metalloprotease</keyword>
<keyword evidence="11" id="KW-0378">Hydrolase</keyword>
<comment type="caution">
    <text evidence="23">The sequence shown here is derived from an EMBL/GenBank/DDBJ whole genome shotgun (WGS) entry which is preliminary data.</text>
</comment>
<comment type="subunit">
    <text evidence="19">Homodimer. The monomeric form is inactive while the homodimer is active.</text>
</comment>
<keyword evidence="14" id="KW-0333">Golgi apparatus</keyword>
<keyword evidence="13" id="KW-0862">Zinc</keyword>
<evidence type="ECO:0000256" key="20">
    <source>
        <dbReference type="ARBA" id="ARBA00033328"/>
    </source>
</evidence>
<keyword evidence="18" id="KW-0458">Lysosome</keyword>
<evidence type="ECO:0000256" key="7">
    <source>
        <dbReference type="ARBA" id="ARBA00022645"/>
    </source>
</evidence>
<keyword evidence="7" id="KW-0121">Carboxypeptidase</keyword>
<feature type="chain" id="PRO_5046943918" description="Carboxypeptidase Q" evidence="21">
    <location>
        <begin position="21"/>
        <end position="464"/>
    </location>
</feature>
<keyword evidence="24" id="KW-1185">Reference proteome</keyword>
<keyword evidence="6" id="KW-0964">Secreted</keyword>
<dbReference type="PANTHER" id="PTHR12053:SF3">
    <property type="entry name" value="CARBOXYPEPTIDASE Q"/>
    <property type="match status" value="1"/>
</dbReference>
<sequence>MRITLLIALLTLSTVFSQTADEKQIKAIYDMALTNGKAYDWLNHLSNQIGGRLSGSVQAQQAVDYTRNQLDSLGLDRVWLQPVMVPKWVRGTPEFAYIETKPGLTTNVPICALGGSVATPDVGIKANIIEVKGIEDLEKLGIENIRGKIVFYNRPMDPTKISTFSAYSGCVDQRYSGAEEAGKYGALGVIVRSMNLRQDDYPHTGSMSYGDTPVQNRIPAAAISTKGADLLSTTLQLNPDINFYFKQNCKQFDDVESYNVIGEIKGTTYPDEIMIVGGHLDSWDLGDGSHDDGAGVVQSMDVLRLIKASGYKPKRTIRVVLFMNEENGLRGGNKYAEEAKSKKENHVFALESDAGGFTPRGFSFDCSDEEFAQVQGWKKLFEPYLIHMFIKGGSGADIGPLKDEGLVLAGLRPDSQRYFDHHHAENDTFEHVNKRELELGAATMTSLIYLADKYGFGIQKKIKG</sequence>
<dbReference type="Gene3D" id="3.40.630.10">
    <property type="entry name" value="Zn peptidases"/>
    <property type="match status" value="1"/>
</dbReference>
<keyword evidence="8" id="KW-0645">Protease</keyword>
<evidence type="ECO:0000256" key="13">
    <source>
        <dbReference type="ARBA" id="ARBA00022833"/>
    </source>
</evidence>
<evidence type="ECO:0000256" key="15">
    <source>
        <dbReference type="ARBA" id="ARBA00023049"/>
    </source>
</evidence>
<organism evidence="23 24">
    <name type="scientific">Croceitalea vernalis</name>
    <dbReference type="NCBI Taxonomy" id="3075599"/>
    <lineage>
        <taxon>Bacteria</taxon>
        <taxon>Pseudomonadati</taxon>
        <taxon>Bacteroidota</taxon>
        <taxon>Flavobacteriia</taxon>
        <taxon>Flavobacteriales</taxon>
        <taxon>Flavobacteriaceae</taxon>
        <taxon>Croceitalea</taxon>
    </lineage>
</organism>
<evidence type="ECO:0000256" key="5">
    <source>
        <dbReference type="ARBA" id="ARBA00014116"/>
    </source>
</evidence>
<keyword evidence="16" id="KW-0865">Zymogen</keyword>
<evidence type="ECO:0000256" key="3">
    <source>
        <dbReference type="ARBA" id="ARBA00004555"/>
    </source>
</evidence>
<feature type="domain" description="Peptidase M28" evidence="22">
    <location>
        <begin position="259"/>
        <end position="443"/>
    </location>
</feature>
<keyword evidence="17" id="KW-0325">Glycoprotein</keyword>
<evidence type="ECO:0000256" key="11">
    <source>
        <dbReference type="ARBA" id="ARBA00022801"/>
    </source>
</evidence>
<dbReference type="Gene3D" id="3.50.30.30">
    <property type="match status" value="1"/>
</dbReference>
<evidence type="ECO:0000256" key="14">
    <source>
        <dbReference type="ARBA" id="ARBA00023034"/>
    </source>
</evidence>
<dbReference type="PANTHER" id="PTHR12053">
    <property type="entry name" value="PROTEASE FAMILY M28 PLASMA GLUTAMATE CARBOXYPEPTIDASE-RELATED"/>
    <property type="match status" value="1"/>
</dbReference>
<dbReference type="Proteomes" id="UP001250662">
    <property type="component" value="Unassembled WGS sequence"/>
</dbReference>
<dbReference type="EMBL" id="JAVRHU010000003">
    <property type="protein sequence ID" value="MDT0622181.1"/>
    <property type="molecule type" value="Genomic_DNA"/>
</dbReference>
<accession>A0ABU3BJ57</accession>
<dbReference type="InterPro" id="IPR007484">
    <property type="entry name" value="Peptidase_M28"/>
</dbReference>
<evidence type="ECO:0000256" key="12">
    <source>
        <dbReference type="ARBA" id="ARBA00022824"/>
    </source>
</evidence>
<proteinExistence type="predicted"/>
<name>A0ABU3BJ57_9FLAO</name>
<evidence type="ECO:0000313" key="23">
    <source>
        <dbReference type="EMBL" id="MDT0622181.1"/>
    </source>
</evidence>